<dbReference type="EMBL" id="BJWG01000005">
    <property type="protein sequence ID" value="GEL94867.1"/>
    <property type="molecule type" value="Genomic_DNA"/>
</dbReference>
<protein>
    <submittedName>
        <fullName evidence="1">Uncharacterized protein</fullName>
    </submittedName>
</protein>
<dbReference type="RefSeq" id="WP_146842525.1">
    <property type="nucleotide sequence ID" value="NZ_BJWG01000005.1"/>
</dbReference>
<sequence length="150" mass="16255">MSAFGLRESYDAGVEVALPGGVRVRVPSVAGLTLLKLMAWSDRRLETSRDAVDLQTIIGWYGRGTLLDELYETDIALLEAYDFDPDLASAHRLGRDVTGVLGTGTTRLTSVLHDDNLSRLVADMPTTVADTAGVLHAFRAGLDDSADRRH</sequence>
<evidence type="ECO:0000313" key="2">
    <source>
        <dbReference type="Proteomes" id="UP000321720"/>
    </source>
</evidence>
<keyword evidence="2" id="KW-1185">Reference proteome</keyword>
<reference evidence="1 2" key="1">
    <citation type="submission" date="2019-07" db="EMBL/GenBank/DDBJ databases">
        <title>Whole genome shotgun sequence of Cellulomonas composti NBRC 100758.</title>
        <authorList>
            <person name="Hosoyama A."/>
            <person name="Uohara A."/>
            <person name="Ohji S."/>
            <person name="Ichikawa N."/>
        </authorList>
    </citation>
    <scope>NUCLEOTIDE SEQUENCE [LARGE SCALE GENOMIC DNA]</scope>
    <source>
        <strain evidence="1 2">NBRC 100758</strain>
    </source>
</reference>
<accession>A0A511JA44</accession>
<comment type="caution">
    <text evidence="1">The sequence shown here is derived from an EMBL/GenBank/DDBJ whole genome shotgun (WGS) entry which is preliminary data.</text>
</comment>
<organism evidence="1 2">
    <name type="scientific">Cellulomonas composti</name>
    <dbReference type="NCBI Taxonomy" id="266130"/>
    <lineage>
        <taxon>Bacteria</taxon>
        <taxon>Bacillati</taxon>
        <taxon>Actinomycetota</taxon>
        <taxon>Actinomycetes</taxon>
        <taxon>Micrococcales</taxon>
        <taxon>Cellulomonadaceae</taxon>
        <taxon>Cellulomonas</taxon>
    </lineage>
</organism>
<dbReference type="Proteomes" id="UP000321720">
    <property type="component" value="Unassembled WGS sequence"/>
</dbReference>
<name>A0A511JA44_9CELL</name>
<dbReference type="AlphaFoldDB" id="A0A511JA44"/>
<evidence type="ECO:0000313" key="1">
    <source>
        <dbReference type="EMBL" id="GEL94867.1"/>
    </source>
</evidence>
<gene>
    <name evidence="1" type="ORF">CCO02nite_15250</name>
</gene>
<dbReference type="OrthoDB" id="4829960at2"/>
<proteinExistence type="predicted"/>